<feature type="region of interest" description="Disordered" evidence="2">
    <location>
        <begin position="265"/>
        <end position="300"/>
    </location>
</feature>
<evidence type="ECO:0000313" key="4">
    <source>
        <dbReference type="Proteomes" id="UP000307440"/>
    </source>
</evidence>
<organism evidence="3 4">
    <name type="scientific">Coprinopsis marcescibilis</name>
    <name type="common">Agaric fungus</name>
    <name type="synonym">Psathyrella marcescibilis</name>
    <dbReference type="NCBI Taxonomy" id="230819"/>
    <lineage>
        <taxon>Eukaryota</taxon>
        <taxon>Fungi</taxon>
        <taxon>Dikarya</taxon>
        <taxon>Basidiomycota</taxon>
        <taxon>Agaricomycotina</taxon>
        <taxon>Agaricomycetes</taxon>
        <taxon>Agaricomycetidae</taxon>
        <taxon>Agaricales</taxon>
        <taxon>Agaricineae</taxon>
        <taxon>Psathyrellaceae</taxon>
        <taxon>Coprinopsis</taxon>
    </lineage>
</organism>
<gene>
    <name evidence="3" type="ORF">FA15DRAFT_659579</name>
</gene>
<evidence type="ECO:0000256" key="2">
    <source>
        <dbReference type="SAM" id="MobiDB-lite"/>
    </source>
</evidence>
<name>A0A5C3KJ12_COPMA</name>
<dbReference type="Proteomes" id="UP000307440">
    <property type="component" value="Unassembled WGS sequence"/>
</dbReference>
<sequence length="316" mass="34493">MEKVTSLLYAAISSCDQNRIDTIAAHQAPVDTHPLQGLLLAPTQIHVYPPQSQGETKINPETHKRTKIRLVENDPAKQREVVHGLEGQMGTLSEQVIIGNKQLEQALKALEETRQLVKAKAESHVLRILAKKRESKQALWEEIAESEAMLKQELVAKETKMKEDWEREFAAQDAKLKEEMRMIMMILASNGQPLQAQATVSTILGGMALDAMLNPTSGIETGSEQMGMMLEAVNIGNIGNETAPHAAHEAAKGVRDVDFKMPYAHGGTTAEGAKDKGKGKSLAANKEGEEGDDESDAQVHIPMRNTSLATLQGPCH</sequence>
<dbReference type="AlphaFoldDB" id="A0A5C3KJ12"/>
<accession>A0A5C3KJ12</accession>
<keyword evidence="4" id="KW-1185">Reference proteome</keyword>
<reference evidence="3 4" key="1">
    <citation type="journal article" date="2019" name="Nat. Ecol. Evol.">
        <title>Megaphylogeny resolves global patterns of mushroom evolution.</title>
        <authorList>
            <person name="Varga T."/>
            <person name="Krizsan K."/>
            <person name="Foldi C."/>
            <person name="Dima B."/>
            <person name="Sanchez-Garcia M."/>
            <person name="Sanchez-Ramirez S."/>
            <person name="Szollosi G.J."/>
            <person name="Szarkandi J.G."/>
            <person name="Papp V."/>
            <person name="Albert L."/>
            <person name="Andreopoulos W."/>
            <person name="Angelini C."/>
            <person name="Antonin V."/>
            <person name="Barry K.W."/>
            <person name="Bougher N.L."/>
            <person name="Buchanan P."/>
            <person name="Buyck B."/>
            <person name="Bense V."/>
            <person name="Catcheside P."/>
            <person name="Chovatia M."/>
            <person name="Cooper J."/>
            <person name="Damon W."/>
            <person name="Desjardin D."/>
            <person name="Finy P."/>
            <person name="Geml J."/>
            <person name="Haridas S."/>
            <person name="Hughes K."/>
            <person name="Justo A."/>
            <person name="Karasinski D."/>
            <person name="Kautmanova I."/>
            <person name="Kiss B."/>
            <person name="Kocsube S."/>
            <person name="Kotiranta H."/>
            <person name="LaButti K.M."/>
            <person name="Lechner B.E."/>
            <person name="Liimatainen K."/>
            <person name="Lipzen A."/>
            <person name="Lukacs Z."/>
            <person name="Mihaltcheva S."/>
            <person name="Morgado L.N."/>
            <person name="Niskanen T."/>
            <person name="Noordeloos M.E."/>
            <person name="Ohm R.A."/>
            <person name="Ortiz-Santana B."/>
            <person name="Ovrebo C."/>
            <person name="Racz N."/>
            <person name="Riley R."/>
            <person name="Savchenko A."/>
            <person name="Shiryaev A."/>
            <person name="Soop K."/>
            <person name="Spirin V."/>
            <person name="Szebenyi C."/>
            <person name="Tomsovsky M."/>
            <person name="Tulloss R.E."/>
            <person name="Uehling J."/>
            <person name="Grigoriev I.V."/>
            <person name="Vagvolgyi C."/>
            <person name="Papp T."/>
            <person name="Martin F.M."/>
            <person name="Miettinen O."/>
            <person name="Hibbett D.S."/>
            <person name="Nagy L.G."/>
        </authorList>
    </citation>
    <scope>NUCLEOTIDE SEQUENCE [LARGE SCALE GENOMIC DNA]</scope>
    <source>
        <strain evidence="3 4">CBS 121175</strain>
    </source>
</reference>
<dbReference type="EMBL" id="ML210323">
    <property type="protein sequence ID" value="TFK19833.1"/>
    <property type="molecule type" value="Genomic_DNA"/>
</dbReference>
<protein>
    <submittedName>
        <fullName evidence="3">Uncharacterized protein</fullName>
    </submittedName>
</protein>
<proteinExistence type="predicted"/>
<feature type="coiled-coil region" evidence="1">
    <location>
        <begin position="93"/>
        <end position="120"/>
    </location>
</feature>
<evidence type="ECO:0000313" key="3">
    <source>
        <dbReference type="EMBL" id="TFK19833.1"/>
    </source>
</evidence>
<keyword evidence="1" id="KW-0175">Coiled coil</keyword>
<evidence type="ECO:0000256" key="1">
    <source>
        <dbReference type="SAM" id="Coils"/>
    </source>
</evidence>
<dbReference type="PROSITE" id="PS51257">
    <property type="entry name" value="PROKAR_LIPOPROTEIN"/>
    <property type="match status" value="1"/>
</dbReference>